<dbReference type="Pfam" id="PF07679">
    <property type="entry name" value="I-set"/>
    <property type="match status" value="1"/>
</dbReference>
<keyword evidence="8" id="KW-0472">Membrane</keyword>
<dbReference type="InterPro" id="IPR013783">
    <property type="entry name" value="Ig-like_fold"/>
</dbReference>
<dbReference type="FunFam" id="2.60.40.10:FF:000103">
    <property type="entry name" value="Kirre like nephrin family adhesion molecule 3"/>
    <property type="match status" value="1"/>
</dbReference>
<keyword evidence="4" id="KW-0812">Transmembrane</keyword>
<dbReference type="GeneTree" id="ENSGT00940000160603"/>
<evidence type="ECO:0000256" key="11">
    <source>
        <dbReference type="ARBA" id="ARBA00023319"/>
    </source>
</evidence>
<feature type="region of interest" description="Disordered" evidence="12">
    <location>
        <begin position="644"/>
        <end position="686"/>
    </location>
</feature>
<dbReference type="GO" id="GO:0098609">
    <property type="term" value="P:cell-cell adhesion"/>
    <property type="evidence" value="ECO:0007669"/>
    <property type="project" value="TreeGrafter"/>
</dbReference>
<evidence type="ECO:0000256" key="6">
    <source>
        <dbReference type="ARBA" id="ARBA00022737"/>
    </source>
</evidence>
<evidence type="ECO:0000256" key="4">
    <source>
        <dbReference type="ARBA" id="ARBA00022692"/>
    </source>
</evidence>
<comment type="subcellular location">
    <subcellularLocation>
        <location evidence="1">Cell membrane</location>
        <topology evidence="1">Single-pass type I membrane protein</topology>
    </subcellularLocation>
</comment>
<dbReference type="InterPro" id="IPR003598">
    <property type="entry name" value="Ig_sub2"/>
</dbReference>
<reference evidence="14" key="2">
    <citation type="submission" date="2025-08" db="UniProtKB">
        <authorList>
            <consortium name="Ensembl"/>
        </authorList>
    </citation>
    <scope>IDENTIFICATION</scope>
</reference>
<feature type="domain" description="Ig-like" evidence="13">
    <location>
        <begin position="292"/>
        <end position="372"/>
    </location>
</feature>
<dbReference type="InterPro" id="IPR003599">
    <property type="entry name" value="Ig_sub"/>
</dbReference>
<dbReference type="Pfam" id="PF00047">
    <property type="entry name" value="ig"/>
    <property type="match status" value="1"/>
</dbReference>
<dbReference type="SMART" id="SM00409">
    <property type="entry name" value="IG"/>
    <property type="match status" value="5"/>
</dbReference>
<dbReference type="PANTHER" id="PTHR11640:SF51">
    <property type="entry name" value="KIN OF IRRE-LIKE PROTEIN 2"/>
    <property type="match status" value="1"/>
</dbReference>
<dbReference type="GO" id="GO:0050839">
    <property type="term" value="F:cell adhesion molecule binding"/>
    <property type="evidence" value="ECO:0007669"/>
    <property type="project" value="TreeGrafter"/>
</dbReference>
<evidence type="ECO:0000256" key="1">
    <source>
        <dbReference type="ARBA" id="ARBA00004251"/>
    </source>
</evidence>
<comment type="similarity">
    <text evidence="2">Belongs to the immunoglobulin superfamily.</text>
</comment>
<keyword evidence="6" id="KW-0677">Repeat</keyword>
<dbReference type="SUPFAM" id="SSF48726">
    <property type="entry name" value="Immunoglobulin"/>
    <property type="match status" value="5"/>
</dbReference>
<feature type="compositionally biased region" description="Low complexity" evidence="12">
    <location>
        <begin position="648"/>
        <end position="673"/>
    </location>
</feature>
<evidence type="ECO:0000256" key="7">
    <source>
        <dbReference type="ARBA" id="ARBA00022989"/>
    </source>
</evidence>
<dbReference type="Proteomes" id="UP000005226">
    <property type="component" value="Chromosome 7"/>
</dbReference>
<reference evidence="14 15" key="1">
    <citation type="journal article" date="2011" name="Genome Biol. Evol.">
        <title>Integration of the genetic map and genome assembly of fugu facilitates insights into distinct features of genome evolution in teleosts and mammals.</title>
        <authorList>
            <person name="Kai W."/>
            <person name="Kikuchi K."/>
            <person name="Tohari S."/>
            <person name="Chew A.K."/>
            <person name="Tay A."/>
            <person name="Fujiwara A."/>
            <person name="Hosoya S."/>
            <person name="Suetake H."/>
            <person name="Naruse K."/>
            <person name="Brenner S."/>
            <person name="Suzuki Y."/>
            <person name="Venkatesh B."/>
        </authorList>
    </citation>
    <scope>NUCLEOTIDE SEQUENCE [LARGE SCALE GENOMIC DNA]</scope>
</reference>
<feature type="region of interest" description="Disordered" evidence="12">
    <location>
        <begin position="492"/>
        <end position="572"/>
    </location>
</feature>
<keyword evidence="7" id="KW-1133">Transmembrane helix</keyword>
<dbReference type="InterPro" id="IPR051275">
    <property type="entry name" value="Cell_adhesion_signaling"/>
</dbReference>
<feature type="compositionally biased region" description="Low complexity" evidence="12">
    <location>
        <begin position="589"/>
        <end position="609"/>
    </location>
</feature>
<dbReference type="Ensembl" id="ENSTRUT00000063322.1">
    <property type="protein sequence ID" value="ENSTRUP00000074427.1"/>
    <property type="gene ID" value="ENSTRUG00000000152.3"/>
</dbReference>
<evidence type="ECO:0000256" key="3">
    <source>
        <dbReference type="ARBA" id="ARBA00022475"/>
    </source>
</evidence>
<keyword evidence="11" id="KW-0393">Immunoglobulin domain</keyword>
<dbReference type="GO" id="GO:0005911">
    <property type="term" value="C:cell-cell junction"/>
    <property type="evidence" value="ECO:0007669"/>
    <property type="project" value="TreeGrafter"/>
</dbReference>
<keyword evidence="15" id="KW-1185">Reference proteome</keyword>
<dbReference type="PANTHER" id="PTHR11640">
    <property type="entry name" value="NEPHRIN"/>
    <property type="match status" value="1"/>
</dbReference>
<feature type="domain" description="Ig-like" evidence="13">
    <location>
        <begin position="207"/>
        <end position="283"/>
    </location>
</feature>
<dbReference type="GO" id="GO:0005886">
    <property type="term" value="C:plasma membrane"/>
    <property type="evidence" value="ECO:0007669"/>
    <property type="project" value="UniProtKB-SubCell"/>
</dbReference>
<dbReference type="PROSITE" id="PS50835">
    <property type="entry name" value="IG_LIKE"/>
    <property type="match status" value="5"/>
</dbReference>
<keyword evidence="9" id="KW-1015">Disulfide bond</keyword>
<evidence type="ECO:0000256" key="10">
    <source>
        <dbReference type="ARBA" id="ARBA00023180"/>
    </source>
</evidence>
<feature type="region of interest" description="Disordered" evidence="12">
    <location>
        <begin position="589"/>
        <end position="611"/>
    </location>
</feature>
<dbReference type="FunFam" id="2.60.40.10:FF:000077">
    <property type="entry name" value="Kirre like nephrin family adhesion molecule 3"/>
    <property type="match status" value="1"/>
</dbReference>
<feature type="domain" description="Ig-like" evidence="13">
    <location>
        <begin position="9"/>
        <end position="92"/>
    </location>
</feature>
<dbReference type="AlphaFoldDB" id="A0A674NMB1"/>
<proteinExistence type="inferred from homology"/>
<dbReference type="InterPro" id="IPR007110">
    <property type="entry name" value="Ig-like_dom"/>
</dbReference>
<feature type="domain" description="Ig-like" evidence="13">
    <location>
        <begin position="100"/>
        <end position="202"/>
    </location>
</feature>
<evidence type="ECO:0000259" key="13">
    <source>
        <dbReference type="PROSITE" id="PS50835"/>
    </source>
</evidence>
<reference evidence="14" key="3">
    <citation type="submission" date="2025-09" db="UniProtKB">
        <authorList>
            <consortium name="Ensembl"/>
        </authorList>
    </citation>
    <scope>IDENTIFICATION</scope>
</reference>
<dbReference type="SMART" id="SM00408">
    <property type="entry name" value="IGc2"/>
    <property type="match status" value="3"/>
</dbReference>
<accession>A0A674NMB1</accession>
<dbReference type="InterPro" id="IPR013151">
    <property type="entry name" value="Immunoglobulin_dom"/>
</dbReference>
<dbReference type="InterPro" id="IPR036179">
    <property type="entry name" value="Ig-like_dom_sf"/>
</dbReference>
<dbReference type="Pfam" id="PF13927">
    <property type="entry name" value="Ig_3"/>
    <property type="match status" value="2"/>
</dbReference>
<evidence type="ECO:0000256" key="8">
    <source>
        <dbReference type="ARBA" id="ARBA00023136"/>
    </source>
</evidence>
<evidence type="ECO:0000256" key="12">
    <source>
        <dbReference type="SAM" id="MobiDB-lite"/>
    </source>
</evidence>
<keyword evidence="10" id="KW-0325">Glycoprotein</keyword>
<evidence type="ECO:0000313" key="14">
    <source>
        <dbReference type="Ensembl" id="ENSTRUP00000074427.1"/>
    </source>
</evidence>
<protein>
    <submittedName>
        <fullName evidence="14">Kirre like nephrin family adhesion molecule 3, like</fullName>
    </submittedName>
</protein>
<feature type="compositionally biased region" description="Polar residues" evidence="12">
    <location>
        <begin position="492"/>
        <end position="502"/>
    </location>
</feature>
<name>A0A674NMB1_TAKRU</name>
<keyword evidence="3" id="KW-1003">Cell membrane</keyword>
<dbReference type="Gene3D" id="2.60.40.10">
    <property type="entry name" value="Immunoglobulins"/>
    <property type="match status" value="5"/>
</dbReference>
<evidence type="ECO:0000256" key="9">
    <source>
        <dbReference type="ARBA" id="ARBA00023157"/>
    </source>
</evidence>
<sequence length="686" mass="74112">MVTATTHAAYFSQQPQDQVVISGQPVTLPCVIVGYRGMVQWTKDGLALGGERDLPGWTRYSLMGDPVSGEHSLLIDSAELADDAVYECQATQAGLRSHRAKLTVLVPPSDPVVEGGPVVRLKAHTPHNLTCKASGAKPAAEITWYRDGEVMETAIYSKDGKRENAVSLLPIIPEDSDTGRTYTCRVLNPAAPAGQQTSVTINVQHPPAVTLSVQPQTVTEGAKVLFICSASANPEITGYRWSKGGVPISEANGDSLEVTVDYSYFTDPISCEVSNSVGSTNVSTLVDVQFGPRLLSEPKPMTVDTGMDAAFTCAWTGNPPLTLAWTKQGSIVVLSNSNTLQLKAVTQEDAGTYTCKAIVPRIGVAERDVTLTVNGPPIITADATQHAVKHSKGKLECRVGSSPPPDKIVWTFGDIALSSGSSGRYSVQTVTSDHGVVSSLVLSETLAQDFQLRYNCTAWNRFGTGTALAVTRYNPCLVLLATPQICLVFPQAPNSSESPGTSRTEHSDLLEEEEDERSDIKDPTNGYYKVRGHEDRHIRGSGFSEYVPNSRPVYTPSQLPSPSPVYGQHGTQPRIYDFSQRYATTTAGRTAYEQQQAAQQQQQSAQPASIYPTDPIYSGSAYLPATYGRAFTSYVKPASYEKMDTYDQSDQASKVSSSSRFSYASSQVSSQQSDYGRPSQRMQTHV</sequence>
<feature type="domain" description="Ig-like" evidence="13">
    <location>
        <begin position="376"/>
        <end position="471"/>
    </location>
</feature>
<organism evidence="14 15">
    <name type="scientific">Takifugu rubripes</name>
    <name type="common">Japanese pufferfish</name>
    <name type="synonym">Fugu rubripes</name>
    <dbReference type="NCBI Taxonomy" id="31033"/>
    <lineage>
        <taxon>Eukaryota</taxon>
        <taxon>Metazoa</taxon>
        <taxon>Chordata</taxon>
        <taxon>Craniata</taxon>
        <taxon>Vertebrata</taxon>
        <taxon>Euteleostomi</taxon>
        <taxon>Actinopterygii</taxon>
        <taxon>Neopterygii</taxon>
        <taxon>Teleostei</taxon>
        <taxon>Neoteleostei</taxon>
        <taxon>Acanthomorphata</taxon>
        <taxon>Eupercaria</taxon>
        <taxon>Tetraodontiformes</taxon>
        <taxon>Tetradontoidea</taxon>
        <taxon>Tetraodontidae</taxon>
        <taxon>Takifugu</taxon>
    </lineage>
</organism>
<keyword evidence="5" id="KW-0732">Signal</keyword>
<dbReference type="InterPro" id="IPR013098">
    <property type="entry name" value="Ig_I-set"/>
</dbReference>
<evidence type="ECO:0000256" key="5">
    <source>
        <dbReference type="ARBA" id="ARBA00022729"/>
    </source>
</evidence>
<dbReference type="Pfam" id="PF13895">
    <property type="entry name" value="Ig_2"/>
    <property type="match status" value="1"/>
</dbReference>
<evidence type="ECO:0000313" key="15">
    <source>
        <dbReference type="Proteomes" id="UP000005226"/>
    </source>
</evidence>
<gene>
    <name evidence="14" type="primary">kirrel3l</name>
</gene>
<evidence type="ECO:0000256" key="2">
    <source>
        <dbReference type="ARBA" id="ARBA00008637"/>
    </source>
</evidence>
<dbReference type="FunFam" id="2.60.40.10:FF:000170">
    <property type="entry name" value="Kirre like nephrin family adhesion molecule 3"/>
    <property type="match status" value="1"/>
</dbReference>